<evidence type="ECO:0000256" key="1">
    <source>
        <dbReference type="SAM" id="MobiDB-lite"/>
    </source>
</evidence>
<comment type="caution">
    <text evidence="2">The sequence shown here is derived from an EMBL/GenBank/DDBJ whole genome shotgun (WGS) entry which is preliminary data.</text>
</comment>
<feature type="region of interest" description="Disordered" evidence="1">
    <location>
        <begin position="106"/>
        <end position="138"/>
    </location>
</feature>
<accession>A0A261W264</accession>
<proteinExistence type="predicted"/>
<sequence length="154" mass="16739">MALKVFDLQCDQDHLFEGWFGSHEDYDAQQARGLVTCPVCASAKVTKRLSAPHLNVAHLHAPAAPADGGKPAAGGDPAAMARMQAAVLRQIREMIRKTENVGPRFAEEARRIHAGDADDRPIRGTATPEERASLSEEGIDVMALPDFLDDDRLQ</sequence>
<dbReference type="AlphaFoldDB" id="A0A261W264"/>
<evidence type="ECO:0000313" key="3">
    <source>
        <dbReference type="Proteomes" id="UP000215633"/>
    </source>
</evidence>
<dbReference type="Proteomes" id="UP000215633">
    <property type="component" value="Unassembled WGS sequence"/>
</dbReference>
<dbReference type="Pfam" id="PF06676">
    <property type="entry name" value="DUF1178"/>
    <property type="match status" value="1"/>
</dbReference>
<organism evidence="2 3">
    <name type="scientific">Bordetella genomosp. 2</name>
    <dbReference type="NCBI Taxonomy" id="1983456"/>
    <lineage>
        <taxon>Bacteria</taxon>
        <taxon>Pseudomonadati</taxon>
        <taxon>Pseudomonadota</taxon>
        <taxon>Betaproteobacteria</taxon>
        <taxon>Burkholderiales</taxon>
        <taxon>Alcaligenaceae</taxon>
        <taxon>Bordetella</taxon>
    </lineage>
</organism>
<dbReference type="EMBL" id="NEVT01000003">
    <property type="protein sequence ID" value="OZI80131.1"/>
    <property type="molecule type" value="Genomic_DNA"/>
</dbReference>
<dbReference type="RefSeq" id="WP_028353574.1">
    <property type="nucleotide sequence ID" value="NZ_NEVT01000003.1"/>
</dbReference>
<gene>
    <name evidence="2" type="ORF">CAL24_07585</name>
</gene>
<dbReference type="InterPro" id="IPR009562">
    <property type="entry name" value="DUF1178"/>
</dbReference>
<dbReference type="PIRSF" id="PIRSF032131">
    <property type="entry name" value="UCP032131"/>
    <property type="match status" value="1"/>
</dbReference>
<name>A0A261W264_9BORD</name>
<feature type="compositionally biased region" description="Basic and acidic residues" evidence="1">
    <location>
        <begin position="106"/>
        <end position="134"/>
    </location>
</feature>
<evidence type="ECO:0008006" key="4">
    <source>
        <dbReference type="Google" id="ProtNLM"/>
    </source>
</evidence>
<reference evidence="3" key="1">
    <citation type="submission" date="2017-05" db="EMBL/GenBank/DDBJ databases">
        <title>Complete and WGS of Bordetella genogroups.</title>
        <authorList>
            <person name="Spilker T."/>
            <person name="Lipuma J."/>
        </authorList>
    </citation>
    <scope>NUCLEOTIDE SEQUENCE [LARGE SCALE GENOMIC DNA]</scope>
    <source>
        <strain evidence="3">AU8256</strain>
    </source>
</reference>
<keyword evidence="3" id="KW-1185">Reference proteome</keyword>
<evidence type="ECO:0000313" key="2">
    <source>
        <dbReference type="EMBL" id="OZI80131.1"/>
    </source>
</evidence>
<protein>
    <recommendedName>
        <fullName evidence="4">DUF1178 domain-containing protein</fullName>
    </recommendedName>
</protein>